<name>A0ABW7YK27_9ACTN</name>
<evidence type="ECO:0000313" key="3">
    <source>
        <dbReference type="Proteomes" id="UP001612741"/>
    </source>
</evidence>
<organism evidence="2 3">
    <name type="scientific">Nonomuraea typhae</name>
    <dbReference type="NCBI Taxonomy" id="2603600"/>
    <lineage>
        <taxon>Bacteria</taxon>
        <taxon>Bacillati</taxon>
        <taxon>Actinomycetota</taxon>
        <taxon>Actinomycetes</taxon>
        <taxon>Streptosporangiales</taxon>
        <taxon>Streptosporangiaceae</taxon>
        <taxon>Nonomuraea</taxon>
    </lineage>
</organism>
<dbReference type="RefSeq" id="WP_397078258.1">
    <property type="nucleotide sequence ID" value="NZ_JBITGY010000001.1"/>
</dbReference>
<dbReference type="Proteomes" id="UP001612741">
    <property type="component" value="Unassembled WGS sequence"/>
</dbReference>
<reference evidence="2 3" key="1">
    <citation type="submission" date="2024-10" db="EMBL/GenBank/DDBJ databases">
        <title>The Natural Products Discovery Center: Release of the First 8490 Sequenced Strains for Exploring Actinobacteria Biosynthetic Diversity.</title>
        <authorList>
            <person name="Kalkreuter E."/>
            <person name="Kautsar S.A."/>
            <person name="Yang D."/>
            <person name="Bader C.D."/>
            <person name="Teijaro C.N."/>
            <person name="Fluegel L."/>
            <person name="Davis C.M."/>
            <person name="Simpson J.R."/>
            <person name="Lauterbach L."/>
            <person name="Steele A.D."/>
            <person name="Gui C."/>
            <person name="Meng S."/>
            <person name="Li G."/>
            <person name="Viehrig K."/>
            <person name="Ye F."/>
            <person name="Su P."/>
            <person name="Kiefer A.F."/>
            <person name="Nichols A."/>
            <person name="Cepeda A.J."/>
            <person name="Yan W."/>
            <person name="Fan B."/>
            <person name="Jiang Y."/>
            <person name="Adhikari A."/>
            <person name="Zheng C.-J."/>
            <person name="Schuster L."/>
            <person name="Cowan T.M."/>
            <person name="Smanski M.J."/>
            <person name="Chevrette M.G."/>
            <person name="De Carvalho L.P.S."/>
            <person name="Shen B."/>
        </authorList>
    </citation>
    <scope>NUCLEOTIDE SEQUENCE [LARGE SCALE GENOMIC DNA]</scope>
    <source>
        <strain evidence="2 3">NPDC050545</strain>
    </source>
</reference>
<comment type="caution">
    <text evidence="2">The sequence shown here is derived from an EMBL/GenBank/DDBJ whole genome shotgun (WGS) entry which is preliminary data.</text>
</comment>
<sequence>MSGREILETRLGYLEAAMKYIEDTLNEVLVRRTRLHEVLGREQEAIDELGRIGTTVREELKRDRGEFSELKSDVLKTSLRVLDDRIKQAKAASDEVRTLVEPVKFDQQDALEKALRVECGKLRGEVRKLRARMDRGEGLHDVWQSYSTAVVDAAERIYDDYVAFIAGLAMRDANIARDVSAASDLLLAKIPGQDRALTVPARSVACNLPGLVRMGFPEWTVWGVPLIGREAGTSFFQHSEAVAVRQLLDPPLEPEEELLAADAVAAYIIGPAYARAMFTLRLRPDAPGEGTPSDVQRAEVILAVLELCSHKDGQSRFPDHVAELATLWDSLLEEFHLSPRPESRPPLAEKIYDALVTARIRGIRAISWEDVQTCAKQLRTGGRLPPLEKPSDLVVILLNAGWIARKDLRPDSVGEIAERMMKHLKPDNTARATERRSDQPLTTKPPRGQR</sequence>
<evidence type="ECO:0000256" key="1">
    <source>
        <dbReference type="SAM" id="MobiDB-lite"/>
    </source>
</evidence>
<accession>A0ABW7YK27</accession>
<feature type="region of interest" description="Disordered" evidence="1">
    <location>
        <begin position="422"/>
        <end position="450"/>
    </location>
</feature>
<keyword evidence="3" id="KW-1185">Reference proteome</keyword>
<gene>
    <name evidence="2" type="ORF">ACIBG2_02660</name>
</gene>
<protein>
    <submittedName>
        <fullName evidence="2">Uncharacterized protein</fullName>
    </submittedName>
</protein>
<evidence type="ECO:0000313" key="2">
    <source>
        <dbReference type="EMBL" id="MFI6496253.1"/>
    </source>
</evidence>
<feature type="compositionally biased region" description="Basic and acidic residues" evidence="1">
    <location>
        <begin position="422"/>
        <end position="438"/>
    </location>
</feature>
<dbReference type="EMBL" id="JBITGY010000001">
    <property type="protein sequence ID" value="MFI6496253.1"/>
    <property type="molecule type" value="Genomic_DNA"/>
</dbReference>
<proteinExistence type="predicted"/>